<keyword evidence="2" id="KW-0863">Zinc-finger</keyword>
<accession>A0A814LA81</accession>
<dbReference type="InterPro" id="IPR007588">
    <property type="entry name" value="Znf_FLYWCH"/>
</dbReference>
<dbReference type="Pfam" id="PF04500">
    <property type="entry name" value="FLYWCH"/>
    <property type="match status" value="1"/>
</dbReference>
<evidence type="ECO:0000313" key="5">
    <source>
        <dbReference type="EMBL" id="CAF1060652.1"/>
    </source>
</evidence>
<evidence type="ECO:0000256" key="1">
    <source>
        <dbReference type="ARBA" id="ARBA00022723"/>
    </source>
</evidence>
<protein>
    <recommendedName>
        <fullName evidence="4">FLYWCH-type domain-containing protein</fullName>
    </recommendedName>
</protein>
<dbReference type="EMBL" id="CAJNOC010005737">
    <property type="protein sequence ID" value="CAF1060652.1"/>
    <property type="molecule type" value="Genomic_DNA"/>
</dbReference>
<feature type="domain" description="FLYWCH-type" evidence="4">
    <location>
        <begin position="22"/>
        <end position="69"/>
    </location>
</feature>
<gene>
    <name evidence="5" type="ORF">OXX778_LOCUS19265</name>
</gene>
<proteinExistence type="predicted"/>
<dbReference type="GO" id="GO:0008270">
    <property type="term" value="F:zinc ion binding"/>
    <property type="evidence" value="ECO:0007669"/>
    <property type="project" value="UniProtKB-KW"/>
</dbReference>
<evidence type="ECO:0000259" key="4">
    <source>
        <dbReference type="Pfam" id="PF04500"/>
    </source>
</evidence>
<sequence length="153" mass="17404">MNCSSSPLIKKLSTGQTWNLFRSQREGYKLFSLGYTYTVDKPKLSEIENASKIYWKCSIASCTGRAISSVLKPPLTITQGHISNNHKMQPAKLEELESLALIKNQALNSNDNPRAIIRKTQLKLPNECLSMVKKEAMKQIIRRKRNLPIMIKL</sequence>
<evidence type="ECO:0000256" key="3">
    <source>
        <dbReference type="ARBA" id="ARBA00022833"/>
    </source>
</evidence>
<keyword evidence="6" id="KW-1185">Reference proteome</keyword>
<reference evidence="5" key="1">
    <citation type="submission" date="2021-02" db="EMBL/GenBank/DDBJ databases">
        <authorList>
            <person name="Nowell W R."/>
        </authorList>
    </citation>
    <scope>NUCLEOTIDE SEQUENCE</scope>
    <source>
        <strain evidence="5">Ploen Becks lab</strain>
    </source>
</reference>
<dbReference type="Gene3D" id="2.20.25.240">
    <property type="match status" value="1"/>
</dbReference>
<keyword evidence="1" id="KW-0479">Metal-binding</keyword>
<dbReference type="AlphaFoldDB" id="A0A814LA81"/>
<dbReference type="Proteomes" id="UP000663879">
    <property type="component" value="Unassembled WGS sequence"/>
</dbReference>
<evidence type="ECO:0000313" key="6">
    <source>
        <dbReference type="Proteomes" id="UP000663879"/>
    </source>
</evidence>
<dbReference type="OrthoDB" id="93990at2759"/>
<name>A0A814LA81_9BILA</name>
<organism evidence="5 6">
    <name type="scientific">Brachionus calyciflorus</name>
    <dbReference type="NCBI Taxonomy" id="104777"/>
    <lineage>
        <taxon>Eukaryota</taxon>
        <taxon>Metazoa</taxon>
        <taxon>Spiralia</taxon>
        <taxon>Gnathifera</taxon>
        <taxon>Rotifera</taxon>
        <taxon>Eurotatoria</taxon>
        <taxon>Monogononta</taxon>
        <taxon>Pseudotrocha</taxon>
        <taxon>Ploima</taxon>
        <taxon>Brachionidae</taxon>
        <taxon>Brachionus</taxon>
    </lineage>
</organism>
<keyword evidence="3" id="KW-0862">Zinc</keyword>
<evidence type="ECO:0000256" key="2">
    <source>
        <dbReference type="ARBA" id="ARBA00022771"/>
    </source>
</evidence>
<comment type="caution">
    <text evidence="5">The sequence shown here is derived from an EMBL/GenBank/DDBJ whole genome shotgun (WGS) entry which is preliminary data.</text>
</comment>